<proteinExistence type="predicted"/>
<organism evidence="1 2">
    <name type="scientific">Haloarcula vallismortis</name>
    <name type="common">Halobacterium vallismortis</name>
    <dbReference type="NCBI Taxonomy" id="28442"/>
    <lineage>
        <taxon>Archaea</taxon>
        <taxon>Methanobacteriati</taxon>
        <taxon>Methanobacteriota</taxon>
        <taxon>Stenosarchaea group</taxon>
        <taxon>Halobacteria</taxon>
        <taxon>Halobacteriales</taxon>
        <taxon>Haloarculaceae</taxon>
        <taxon>Haloarcula</taxon>
    </lineage>
</organism>
<accession>A0A1H2TQA4</accession>
<dbReference type="Proteomes" id="UP000182573">
    <property type="component" value="Unassembled WGS sequence"/>
</dbReference>
<evidence type="ECO:0000313" key="2">
    <source>
        <dbReference type="Proteomes" id="UP000182573"/>
    </source>
</evidence>
<dbReference type="EMBL" id="FNOF01000003">
    <property type="protein sequence ID" value="SDW45982.1"/>
    <property type="molecule type" value="Genomic_DNA"/>
</dbReference>
<protein>
    <submittedName>
        <fullName evidence="1">Uncharacterized protein</fullName>
    </submittedName>
</protein>
<name>A0A1H2TQA4_HALVA</name>
<evidence type="ECO:0000313" key="1">
    <source>
        <dbReference type="EMBL" id="SDW45982.1"/>
    </source>
</evidence>
<dbReference type="AlphaFoldDB" id="A0A1H2TQA4"/>
<reference evidence="1 2" key="1">
    <citation type="submission" date="2016-10" db="EMBL/GenBank/DDBJ databases">
        <authorList>
            <person name="de Groot N.N."/>
        </authorList>
    </citation>
    <scope>NUCLEOTIDE SEQUENCE [LARGE SCALE GENOMIC DNA]</scope>
    <source>
        <strain evidence="1 2">DSM 3756</strain>
    </source>
</reference>
<gene>
    <name evidence="1" type="ORF">SAMN05443574_103340</name>
</gene>
<sequence>MPFTMGNHIIIRLQIQSIQLAIPLSLILYNPIALIPRGSSRTNHIMLRSIHIIHIVLCKRFQETPILSRLLEDILISIKCTGLRKIKSTLVLSHISNFSLLFLKLTQHPVNASTPATAAR</sequence>